<sequence length="131" mass="15350">MKDMEKLQVTTILLISFLFFCCQDGNKKNSQLQYNNLIIKSNKEVLKVHESDFTFNEDENSINIKVKDPIKWNMIKTMEILTIELKISKKNILAKPLFVLNSATEHKYTFPIDNKGKLFYDDQNMISIVKN</sequence>
<name>A0A554VGY2_9FLAO</name>
<proteinExistence type="predicted"/>
<evidence type="ECO:0000313" key="2">
    <source>
        <dbReference type="Proteomes" id="UP000318833"/>
    </source>
</evidence>
<reference evidence="1 2" key="1">
    <citation type="submission" date="2019-07" db="EMBL/GenBank/DDBJ databases">
        <title>The draft genome sequence of Aquimarina algiphila M91.</title>
        <authorList>
            <person name="Meng X."/>
        </authorList>
    </citation>
    <scope>NUCLEOTIDE SEQUENCE [LARGE SCALE GENOMIC DNA]</scope>
    <source>
        <strain evidence="1 2">M91</strain>
    </source>
</reference>
<organism evidence="1 2">
    <name type="scientific">Aquimarina algiphila</name>
    <dbReference type="NCBI Taxonomy" id="2047982"/>
    <lineage>
        <taxon>Bacteria</taxon>
        <taxon>Pseudomonadati</taxon>
        <taxon>Bacteroidota</taxon>
        <taxon>Flavobacteriia</taxon>
        <taxon>Flavobacteriales</taxon>
        <taxon>Flavobacteriaceae</taxon>
        <taxon>Aquimarina</taxon>
    </lineage>
</organism>
<dbReference type="Proteomes" id="UP000318833">
    <property type="component" value="Unassembled WGS sequence"/>
</dbReference>
<accession>A0A554VGY2</accession>
<evidence type="ECO:0000313" key="1">
    <source>
        <dbReference type="EMBL" id="TSE06691.1"/>
    </source>
</evidence>
<comment type="caution">
    <text evidence="1">The sequence shown here is derived from an EMBL/GenBank/DDBJ whole genome shotgun (WGS) entry which is preliminary data.</text>
</comment>
<dbReference type="AlphaFoldDB" id="A0A554VGY2"/>
<gene>
    <name evidence="1" type="ORF">FOF46_18460</name>
</gene>
<dbReference type="RefSeq" id="WP_109435897.1">
    <property type="nucleotide sequence ID" value="NZ_CANMIK010000048.1"/>
</dbReference>
<protein>
    <submittedName>
        <fullName evidence="1">Uncharacterized protein</fullName>
    </submittedName>
</protein>
<dbReference type="EMBL" id="VLNR01000042">
    <property type="protein sequence ID" value="TSE06691.1"/>
    <property type="molecule type" value="Genomic_DNA"/>
</dbReference>
<keyword evidence="2" id="KW-1185">Reference proteome</keyword>